<dbReference type="AlphaFoldDB" id="A0AAD7KCS4"/>
<organism evidence="1 2">
    <name type="scientific">Mycena maculata</name>
    <dbReference type="NCBI Taxonomy" id="230809"/>
    <lineage>
        <taxon>Eukaryota</taxon>
        <taxon>Fungi</taxon>
        <taxon>Dikarya</taxon>
        <taxon>Basidiomycota</taxon>
        <taxon>Agaricomycotina</taxon>
        <taxon>Agaricomycetes</taxon>
        <taxon>Agaricomycetidae</taxon>
        <taxon>Agaricales</taxon>
        <taxon>Marasmiineae</taxon>
        <taxon>Mycenaceae</taxon>
        <taxon>Mycena</taxon>
    </lineage>
</organism>
<gene>
    <name evidence="1" type="ORF">DFH07DRAFT_728803</name>
</gene>
<name>A0AAD7KCS4_9AGAR</name>
<keyword evidence="2" id="KW-1185">Reference proteome</keyword>
<dbReference type="Proteomes" id="UP001215280">
    <property type="component" value="Unassembled WGS sequence"/>
</dbReference>
<evidence type="ECO:0008006" key="3">
    <source>
        <dbReference type="Google" id="ProtNLM"/>
    </source>
</evidence>
<proteinExistence type="predicted"/>
<sequence>MRDTMNKKLHAWEHEGWAEVQHCDILRCLAAELKARKAQTFLTIATPGSQERETCRQASMRAKRAARTPSEEQWVFTIPLGTALPALSLQGNCQRVFYRSIREVKTMAHAMTPRPSTSKMLETVKKEARNAFGRYVTDTDIWKALRTKDFLPRTAQFLWKGVHNMLRIGKYWTYIPECGEHTVCSECDDATEDLEHILLKCTCPGWEIVWKAAETLWREKKEEWPTASLGTILGCGLAEFQDEKGKIKQGTQRLYRILMSESAYLIWKLRNEWRITQNGTPASEQEILNRWKSTINQRPQVDLVLANRPRKGKHPALTPQLVINTWSGTLDNELNLPADWTWEHRVLVGNHALTQAHPRQRNSRGIG</sequence>
<comment type="caution">
    <text evidence="1">The sequence shown here is derived from an EMBL/GenBank/DDBJ whole genome shotgun (WGS) entry which is preliminary data.</text>
</comment>
<dbReference type="EMBL" id="JARJLG010000004">
    <property type="protein sequence ID" value="KAJ7781921.1"/>
    <property type="molecule type" value="Genomic_DNA"/>
</dbReference>
<protein>
    <recommendedName>
        <fullName evidence="3">Reverse transcriptase zinc-binding domain-containing protein</fullName>
    </recommendedName>
</protein>
<evidence type="ECO:0000313" key="1">
    <source>
        <dbReference type="EMBL" id="KAJ7781921.1"/>
    </source>
</evidence>
<evidence type="ECO:0000313" key="2">
    <source>
        <dbReference type="Proteomes" id="UP001215280"/>
    </source>
</evidence>
<reference evidence="1" key="1">
    <citation type="submission" date="2023-03" db="EMBL/GenBank/DDBJ databases">
        <title>Massive genome expansion in bonnet fungi (Mycena s.s.) driven by repeated elements and novel gene families across ecological guilds.</title>
        <authorList>
            <consortium name="Lawrence Berkeley National Laboratory"/>
            <person name="Harder C.B."/>
            <person name="Miyauchi S."/>
            <person name="Viragh M."/>
            <person name="Kuo A."/>
            <person name="Thoen E."/>
            <person name="Andreopoulos B."/>
            <person name="Lu D."/>
            <person name="Skrede I."/>
            <person name="Drula E."/>
            <person name="Henrissat B."/>
            <person name="Morin E."/>
            <person name="Kohler A."/>
            <person name="Barry K."/>
            <person name="LaButti K."/>
            <person name="Morin E."/>
            <person name="Salamov A."/>
            <person name="Lipzen A."/>
            <person name="Mereny Z."/>
            <person name="Hegedus B."/>
            <person name="Baldrian P."/>
            <person name="Stursova M."/>
            <person name="Weitz H."/>
            <person name="Taylor A."/>
            <person name="Grigoriev I.V."/>
            <person name="Nagy L.G."/>
            <person name="Martin F."/>
            <person name="Kauserud H."/>
        </authorList>
    </citation>
    <scope>NUCLEOTIDE SEQUENCE</scope>
    <source>
        <strain evidence="1">CBHHK188m</strain>
    </source>
</reference>
<accession>A0AAD7KCS4</accession>